<dbReference type="Proteomes" id="UP000184241">
    <property type="component" value="Unassembled WGS sequence"/>
</dbReference>
<name>A0A1M5TUZ1_9CLOT</name>
<evidence type="ECO:0000256" key="1">
    <source>
        <dbReference type="SAM" id="Coils"/>
    </source>
</evidence>
<dbReference type="RefSeq" id="WP_073016022.1">
    <property type="nucleotide sequence ID" value="NZ_FQXU01000003.1"/>
</dbReference>
<proteinExistence type="predicted"/>
<reference evidence="2 3" key="1">
    <citation type="submission" date="2016-11" db="EMBL/GenBank/DDBJ databases">
        <authorList>
            <person name="Jaros S."/>
            <person name="Januszkiewicz K."/>
            <person name="Wedrychowicz H."/>
        </authorList>
    </citation>
    <scope>NUCLEOTIDE SEQUENCE [LARGE SCALE GENOMIC DNA]</scope>
    <source>
        <strain evidence="2 3">DSM 6191</strain>
    </source>
</reference>
<feature type="coiled-coil region" evidence="1">
    <location>
        <begin position="93"/>
        <end position="291"/>
    </location>
</feature>
<evidence type="ECO:0000313" key="2">
    <source>
        <dbReference type="EMBL" id="SHH54635.1"/>
    </source>
</evidence>
<gene>
    <name evidence="2" type="ORF">SAMN02745941_00324</name>
</gene>
<evidence type="ECO:0000313" key="3">
    <source>
        <dbReference type="Proteomes" id="UP000184241"/>
    </source>
</evidence>
<protein>
    <submittedName>
        <fullName evidence="2">Uncharacterized protein</fullName>
    </submittedName>
</protein>
<sequence length="297" mass="35194">MGEIKATTFRLSEETIKSFREIAETHGMTQEQCLANLLHVFELKEAKEIFKDRKKEIEIFEEYISRIQNLYLTSLEINLTEEERFKTEFNKDLEEKSNIIISLNKEIKNLKDKNEKLQEQISELKESLNKKETSLKVYDEMQAQNKFLINKITKDNESLSFKIKELEKENIKAKEYEILSKDLQEKINSSNNTIIEKNLYINSIESKLEFLQSSLTQSKDEITTIKATNKEEISKMKDEFQREKKLTADELKESLEKYYDLKISTELKFSLSEKDNEIEKLKSEIKILKEKNKEKTN</sequence>
<dbReference type="AlphaFoldDB" id="A0A1M5TUZ1"/>
<accession>A0A1M5TUZ1</accession>
<organism evidence="2 3">
    <name type="scientific">Clostridium intestinale DSM 6191</name>
    <dbReference type="NCBI Taxonomy" id="1121320"/>
    <lineage>
        <taxon>Bacteria</taxon>
        <taxon>Bacillati</taxon>
        <taxon>Bacillota</taxon>
        <taxon>Clostridia</taxon>
        <taxon>Eubacteriales</taxon>
        <taxon>Clostridiaceae</taxon>
        <taxon>Clostridium</taxon>
    </lineage>
</organism>
<keyword evidence="1" id="KW-0175">Coiled coil</keyword>
<dbReference type="EMBL" id="FQXU01000003">
    <property type="protein sequence ID" value="SHH54635.1"/>
    <property type="molecule type" value="Genomic_DNA"/>
</dbReference>